<dbReference type="Proteomes" id="UP000069705">
    <property type="component" value="Unassembled WGS sequence"/>
</dbReference>
<evidence type="ECO:0000313" key="2">
    <source>
        <dbReference type="Proteomes" id="UP000069705"/>
    </source>
</evidence>
<comment type="caution">
    <text evidence="1">The sequence shown here is derived from an EMBL/GenBank/DDBJ whole genome shotgun (WGS) entry which is preliminary data.</text>
</comment>
<dbReference type="AlphaFoldDB" id="A0A117IED3"/>
<sequence length="104" mass="11278">MAFTVKLSDGGSVDFPDSATYTFEPHGVLAVRARRDGQRYEHTTRRFAPLRWFEVVAGGLHEPAIGIVTSGLVDVEARPPCLLTGSRTILSSSRRVPPALSAQV</sequence>
<evidence type="ECO:0000313" key="1">
    <source>
        <dbReference type="EMBL" id="GAT02498.1"/>
    </source>
</evidence>
<reference evidence="1 2" key="1">
    <citation type="journal article" date="2016" name="Genome Announc.">
        <title>Draft Genome Sequences of Five Rapidly Growing Mycobacterium Species, M. thermoresistibile, M. fortuitum subsp. acetamidolyticum, M. canariasense, M. brisbanense, and M. novocastrense.</title>
        <authorList>
            <person name="Katahira K."/>
            <person name="Ogura Y."/>
            <person name="Gotoh Y."/>
            <person name="Hayashi T."/>
        </authorList>
    </citation>
    <scope>NUCLEOTIDE SEQUENCE [LARGE SCALE GENOMIC DNA]</scope>
    <source>
        <strain evidence="1 2">JCM6368</strain>
    </source>
</reference>
<dbReference type="EMBL" id="BCSZ01000024">
    <property type="protein sequence ID" value="GAT02498.1"/>
    <property type="molecule type" value="Genomic_DNA"/>
</dbReference>
<organism evidence="1 2">
    <name type="scientific">Mycolicibacterium fortuitum subsp. acetamidolyticum</name>
    <dbReference type="NCBI Taxonomy" id="144550"/>
    <lineage>
        <taxon>Bacteria</taxon>
        <taxon>Bacillati</taxon>
        <taxon>Actinomycetota</taxon>
        <taxon>Actinomycetes</taxon>
        <taxon>Mycobacteriales</taxon>
        <taxon>Mycobacteriaceae</taxon>
        <taxon>Mycolicibacterium</taxon>
    </lineage>
</organism>
<reference evidence="2" key="2">
    <citation type="submission" date="2016-02" db="EMBL/GenBank/DDBJ databases">
        <title>Draft genome sequence of five rapidly growing Mycobacterium species.</title>
        <authorList>
            <person name="Katahira K."/>
            <person name="Gotou Y."/>
            <person name="Iida K."/>
            <person name="Ogura Y."/>
            <person name="Hayashi T."/>
        </authorList>
    </citation>
    <scope>NUCLEOTIDE SEQUENCE [LARGE SCALE GENOMIC DNA]</scope>
    <source>
        <strain evidence="2">JCM6368</strain>
    </source>
</reference>
<protein>
    <submittedName>
        <fullName evidence="1">Uncharacterized protein</fullName>
    </submittedName>
</protein>
<gene>
    <name evidence="1" type="ORF">RMCFA_2610</name>
</gene>
<proteinExistence type="predicted"/>
<accession>A0A117IED3</accession>
<name>A0A117IED3_MYCFO</name>
<dbReference type="RefSeq" id="WP_061263605.1">
    <property type="nucleotide sequence ID" value="NZ_BCSZ01000024.1"/>
</dbReference>